<dbReference type="InterPro" id="IPR002797">
    <property type="entry name" value="Polysacc_synth"/>
</dbReference>
<dbReference type="KEGG" id="haly:HYG82_08510"/>
<dbReference type="InterPro" id="IPR050833">
    <property type="entry name" value="Poly_Biosynth_Transport"/>
</dbReference>
<feature type="transmembrane region" description="Helical" evidence="6">
    <location>
        <begin position="160"/>
        <end position="193"/>
    </location>
</feature>
<keyword evidence="8" id="KW-1185">Reference proteome</keyword>
<protein>
    <submittedName>
        <fullName evidence="7">Oligosaccharide flippase family protein</fullName>
    </submittedName>
</protein>
<feature type="transmembrane region" description="Helical" evidence="6">
    <location>
        <begin position="444"/>
        <end position="464"/>
    </location>
</feature>
<comment type="subcellular location">
    <subcellularLocation>
        <location evidence="1">Cell membrane</location>
        <topology evidence="1">Multi-pass membrane protein</topology>
    </subcellularLocation>
</comment>
<evidence type="ECO:0000313" key="8">
    <source>
        <dbReference type="Proteomes" id="UP000509241"/>
    </source>
</evidence>
<proteinExistence type="predicted"/>
<keyword evidence="2" id="KW-1003">Cell membrane</keyword>
<feature type="transmembrane region" description="Helical" evidence="6">
    <location>
        <begin position="84"/>
        <end position="105"/>
    </location>
</feature>
<gene>
    <name evidence="7" type="ORF">HYG82_08510</name>
</gene>
<feature type="transmembrane region" description="Helical" evidence="6">
    <location>
        <begin position="292"/>
        <end position="312"/>
    </location>
</feature>
<keyword evidence="3 6" id="KW-0812">Transmembrane</keyword>
<evidence type="ECO:0000256" key="6">
    <source>
        <dbReference type="SAM" id="Phobius"/>
    </source>
</evidence>
<dbReference type="PANTHER" id="PTHR30250:SF28">
    <property type="entry name" value="POLYSACCHARIDE BIOSYNTHESIS PROTEIN"/>
    <property type="match status" value="1"/>
</dbReference>
<evidence type="ECO:0000256" key="1">
    <source>
        <dbReference type="ARBA" id="ARBA00004651"/>
    </source>
</evidence>
<feature type="transmembrane region" description="Helical" evidence="6">
    <location>
        <begin position="386"/>
        <end position="408"/>
    </location>
</feature>
<dbReference type="GO" id="GO:0005886">
    <property type="term" value="C:plasma membrane"/>
    <property type="evidence" value="ECO:0007669"/>
    <property type="project" value="UniProtKB-SubCell"/>
</dbReference>
<dbReference type="RefSeq" id="WP_179260627.1">
    <property type="nucleotide sequence ID" value="NZ_CP058601.1"/>
</dbReference>
<dbReference type="AlphaFoldDB" id="A0A7D5H285"/>
<keyword evidence="4 6" id="KW-1133">Transmembrane helix</keyword>
<feature type="transmembrane region" description="Helical" evidence="6">
    <location>
        <begin position="15"/>
        <end position="36"/>
    </location>
</feature>
<keyword evidence="5 6" id="KW-0472">Membrane</keyword>
<dbReference type="Pfam" id="PF01943">
    <property type="entry name" value="Polysacc_synt"/>
    <property type="match status" value="1"/>
</dbReference>
<sequence length="480" mass="51091">MIGRDTTELSISREAFLNVGAKVIQAVLGFAGVIILTRMLGSEGLGRYRTVLAAAFFILTLSEDIAAVIRKRVAEVDTNPPEFLVLGLVVHCGVTIVTILGLFIARSAAVSYFGSAELTTGVAIVTASVGFFSVLNYYQAGIGYPARETWFDSLRSVFTLGAQVALLILGFQAFGALVGLAVASLVSGVFVWLSIRHKLVVPTARTAQRTYDYARHSLPSSIANNLYQRADPLLIRSFSGAGDVGFYALASQLTMPGTLFASSITSVLSVKSSGVSSVDGEVRRDLINSTTYIGLVSVPILFGVLSISNSIMQSNLFGTTYRNAPGLVLVGMGTIRVLDGFKKPFSAAVNGIDRPDINLRVKLFTLLVYAPIAIGLGQVYGLFGVVAATVIAEGVALISYQFVATRLFDGIVFPKPVGHQFLAGGVMFAAVEGLSRVMDLSQLAVLGFVIGVGAIVYFATLLLVSQHFRKTLVRTLNDFN</sequence>
<evidence type="ECO:0000313" key="7">
    <source>
        <dbReference type="EMBL" id="QLG48891.1"/>
    </source>
</evidence>
<dbReference type="PANTHER" id="PTHR30250">
    <property type="entry name" value="PST FAMILY PREDICTED COLANIC ACID TRANSPORTER"/>
    <property type="match status" value="1"/>
</dbReference>
<dbReference type="OrthoDB" id="112053at2157"/>
<evidence type="ECO:0000256" key="5">
    <source>
        <dbReference type="ARBA" id="ARBA00023136"/>
    </source>
</evidence>
<dbReference type="Proteomes" id="UP000509241">
    <property type="component" value="Chromosome"/>
</dbReference>
<evidence type="ECO:0000256" key="3">
    <source>
        <dbReference type="ARBA" id="ARBA00022692"/>
    </source>
</evidence>
<feature type="transmembrane region" description="Helical" evidence="6">
    <location>
        <begin position="361"/>
        <end position="380"/>
    </location>
</feature>
<evidence type="ECO:0000256" key="4">
    <source>
        <dbReference type="ARBA" id="ARBA00022989"/>
    </source>
</evidence>
<organism evidence="7 8">
    <name type="scientific">Natrinema halophilum</name>
    <dbReference type="NCBI Taxonomy" id="1699371"/>
    <lineage>
        <taxon>Archaea</taxon>
        <taxon>Methanobacteriati</taxon>
        <taxon>Methanobacteriota</taxon>
        <taxon>Stenosarchaea group</taxon>
        <taxon>Halobacteria</taxon>
        <taxon>Halobacteriales</taxon>
        <taxon>Natrialbaceae</taxon>
        <taxon>Natrinema</taxon>
    </lineage>
</organism>
<accession>A0A7D5H285</accession>
<name>A0A7D5H285_9EURY</name>
<feature type="transmembrane region" description="Helical" evidence="6">
    <location>
        <begin position="48"/>
        <end position="69"/>
    </location>
</feature>
<reference evidence="7 8" key="1">
    <citation type="submission" date="2020-07" db="EMBL/GenBank/DDBJ databases">
        <authorList>
            <person name="Cui H."/>
        </authorList>
    </citation>
    <scope>NUCLEOTIDE SEQUENCE [LARGE SCALE GENOMIC DNA]</scope>
    <source>
        <strain evidence="7 8">YPL8</strain>
    </source>
</reference>
<feature type="transmembrane region" description="Helical" evidence="6">
    <location>
        <begin position="117"/>
        <end position="140"/>
    </location>
</feature>
<dbReference type="EMBL" id="CP058601">
    <property type="protein sequence ID" value="QLG48891.1"/>
    <property type="molecule type" value="Genomic_DNA"/>
</dbReference>
<dbReference type="GeneID" id="56033327"/>
<evidence type="ECO:0000256" key="2">
    <source>
        <dbReference type="ARBA" id="ARBA00022475"/>
    </source>
</evidence>